<sequence length="83" mass="9511">MMLKFPYYLVFNTINVEMIPYPVIFTASLSEDKASFIIIDNLEEYLKDGKSGLSDKSISVKGLGFVLIDDYNWKSRINGAKFF</sequence>
<protein>
    <submittedName>
        <fullName evidence="1">Uncharacterized protein</fullName>
    </submittedName>
</protein>
<evidence type="ECO:0000313" key="1">
    <source>
        <dbReference type="EMBL" id="QSW88310.1"/>
    </source>
</evidence>
<evidence type="ECO:0000313" key="2">
    <source>
        <dbReference type="Proteomes" id="UP000663440"/>
    </source>
</evidence>
<name>A0ABX7QB95_9FLAO</name>
<reference evidence="1 2" key="1">
    <citation type="submission" date="2021-03" db="EMBL/GenBank/DDBJ databases">
        <title>Flavobacterium kribbensis sp. nov, an endophytic bacteria, isolated from soybean.</title>
        <authorList>
            <person name="Lee J."/>
            <person name="Seo J."/>
        </authorList>
    </citation>
    <scope>NUCLEOTIDE SEQUENCE [LARGE SCALE GENOMIC DNA]</scope>
    <source>
        <strain evidence="1 2">BB8</strain>
    </source>
</reference>
<proteinExistence type="predicted"/>
<keyword evidence="2" id="KW-1185">Reference proteome</keyword>
<accession>A0ABX7QB95</accession>
<gene>
    <name evidence="1" type="ORF">J0383_18855</name>
</gene>
<dbReference type="EMBL" id="CP071448">
    <property type="protein sequence ID" value="QSW88310.1"/>
    <property type="molecule type" value="Genomic_DNA"/>
</dbReference>
<organism evidence="1 2">
    <name type="scientific">Flavobacterium endoglycinae</name>
    <dbReference type="NCBI Taxonomy" id="2816357"/>
    <lineage>
        <taxon>Bacteria</taxon>
        <taxon>Pseudomonadati</taxon>
        <taxon>Bacteroidota</taxon>
        <taxon>Flavobacteriia</taxon>
        <taxon>Flavobacteriales</taxon>
        <taxon>Flavobacteriaceae</taxon>
        <taxon>Flavobacterium</taxon>
    </lineage>
</organism>
<dbReference type="Proteomes" id="UP000663440">
    <property type="component" value="Chromosome"/>
</dbReference>
<dbReference type="RefSeq" id="WP_207295513.1">
    <property type="nucleotide sequence ID" value="NZ_CP071448.1"/>
</dbReference>